<gene>
    <name evidence="1" type="ORF">UCRPA7_2937</name>
</gene>
<dbReference type="GeneID" id="19323236"/>
<evidence type="ECO:0000313" key="1">
    <source>
        <dbReference type="EMBL" id="EOO01573.1"/>
    </source>
</evidence>
<protein>
    <submittedName>
        <fullName evidence="1">Uncharacterized protein</fullName>
    </submittedName>
</protein>
<reference evidence="2" key="1">
    <citation type="journal article" date="2013" name="Genome Announc.">
        <title>Draft genome sequence of the ascomycete Phaeoacremonium aleophilum strain UCR-PA7, a causal agent of the esca disease complex in grapevines.</title>
        <authorList>
            <person name="Blanco-Ulate B."/>
            <person name="Rolshausen P."/>
            <person name="Cantu D."/>
        </authorList>
    </citation>
    <scope>NUCLEOTIDE SEQUENCE [LARGE SCALE GENOMIC DNA]</scope>
    <source>
        <strain evidence="2">UCR-PA7</strain>
    </source>
</reference>
<proteinExistence type="predicted"/>
<dbReference type="RefSeq" id="XP_007913711.1">
    <property type="nucleotide sequence ID" value="XM_007915520.1"/>
</dbReference>
<dbReference type="EMBL" id="KB932992">
    <property type="protein sequence ID" value="EOO01573.1"/>
    <property type="molecule type" value="Genomic_DNA"/>
</dbReference>
<name>R8BQC0_PHAM7</name>
<dbReference type="Proteomes" id="UP000014074">
    <property type="component" value="Unassembled WGS sequence"/>
</dbReference>
<accession>R8BQC0</accession>
<sequence length="111" mass="12464">MFRSLKIPFDPKMDNDAYEKHVSKELVVLEYSKTEILDCSIDTVGVKAAARSVHTLKLKEGDAYVVEFCWFLHFTDDGSKIKKITQFVDATGGSAFLAAMKEVVSKEPKTE</sequence>
<dbReference type="OrthoDB" id="3758478at2759"/>
<keyword evidence="2" id="KW-1185">Reference proteome</keyword>
<dbReference type="AlphaFoldDB" id="R8BQC0"/>
<organism evidence="1 2">
    <name type="scientific">Phaeoacremonium minimum (strain UCR-PA7)</name>
    <name type="common">Esca disease fungus</name>
    <name type="synonym">Togninia minima</name>
    <dbReference type="NCBI Taxonomy" id="1286976"/>
    <lineage>
        <taxon>Eukaryota</taxon>
        <taxon>Fungi</taxon>
        <taxon>Dikarya</taxon>
        <taxon>Ascomycota</taxon>
        <taxon>Pezizomycotina</taxon>
        <taxon>Sordariomycetes</taxon>
        <taxon>Sordariomycetidae</taxon>
        <taxon>Togniniales</taxon>
        <taxon>Togniniaceae</taxon>
        <taxon>Phaeoacremonium</taxon>
    </lineage>
</organism>
<dbReference type="HOGENOM" id="CLU_2160166_0_0_1"/>
<dbReference type="KEGG" id="tmn:UCRPA7_2937"/>
<evidence type="ECO:0000313" key="2">
    <source>
        <dbReference type="Proteomes" id="UP000014074"/>
    </source>
</evidence>